<dbReference type="RefSeq" id="WP_389363588.1">
    <property type="nucleotide sequence ID" value="NZ_JBIACK010000014.1"/>
</dbReference>
<dbReference type="NCBIfam" id="TIGR00360">
    <property type="entry name" value="ComEC_N-term"/>
    <property type="match status" value="1"/>
</dbReference>
<keyword evidence="2" id="KW-1003">Cell membrane</keyword>
<evidence type="ECO:0000259" key="7">
    <source>
        <dbReference type="SMART" id="SM00849"/>
    </source>
</evidence>
<feature type="transmembrane region" description="Helical" evidence="6">
    <location>
        <begin position="275"/>
        <end position="297"/>
    </location>
</feature>
<evidence type="ECO:0000256" key="3">
    <source>
        <dbReference type="ARBA" id="ARBA00022692"/>
    </source>
</evidence>
<feature type="domain" description="Metallo-beta-lactamase" evidence="7">
    <location>
        <begin position="514"/>
        <end position="725"/>
    </location>
</feature>
<dbReference type="SUPFAM" id="SSF56281">
    <property type="entry name" value="Metallo-hydrolase/oxidoreductase"/>
    <property type="match status" value="1"/>
</dbReference>
<organism evidence="8 9">
    <name type="scientific">Cytobacillus spartinae</name>
    <dbReference type="NCBI Taxonomy" id="3299023"/>
    <lineage>
        <taxon>Bacteria</taxon>
        <taxon>Bacillati</taxon>
        <taxon>Bacillota</taxon>
        <taxon>Bacilli</taxon>
        <taxon>Bacillales</taxon>
        <taxon>Bacillaceae</taxon>
        <taxon>Cytobacillus</taxon>
    </lineage>
</organism>
<feature type="transmembrane region" description="Helical" evidence="6">
    <location>
        <begin position="484"/>
        <end position="502"/>
    </location>
</feature>
<keyword evidence="3 6" id="KW-0812">Transmembrane</keyword>
<dbReference type="InterPro" id="IPR001279">
    <property type="entry name" value="Metallo-B-lactamas"/>
</dbReference>
<dbReference type="InterPro" id="IPR004477">
    <property type="entry name" value="ComEC_N"/>
</dbReference>
<dbReference type="NCBIfam" id="TIGR00361">
    <property type="entry name" value="ComEC_Rec2"/>
    <property type="match status" value="1"/>
</dbReference>
<evidence type="ECO:0000313" key="8">
    <source>
        <dbReference type="EMBL" id="MFE8703233.1"/>
    </source>
</evidence>
<feature type="transmembrane region" description="Helical" evidence="6">
    <location>
        <begin position="424"/>
        <end position="443"/>
    </location>
</feature>
<feature type="transmembrane region" description="Helical" evidence="6">
    <location>
        <begin position="361"/>
        <end position="382"/>
    </location>
</feature>
<keyword evidence="4 6" id="KW-1133">Transmembrane helix</keyword>
<name>A0ABW6KK54_9BACI</name>
<dbReference type="EMBL" id="JBIACK010000014">
    <property type="protein sequence ID" value="MFE8703233.1"/>
    <property type="molecule type" value="Genomic_DNA"/>
</dbReference>
<evidence type="ECO:0000256" key="5">
    <source>
        <dbReference type="ARBA" id="ARBA00023136"/>
    </source>
</evidence>
<dbReference type="Gene3D" id="3.60.15.10">
    <property type="entry name" value="Ribonuclease Z/Hydroxyacylglutathione hydrolase-like"/>
    <property type="match status" value="1"/>
</dbReference>
<evidence type="ECO:0000256" key="2">
    <source>
        <dbReference type="ARBA" id="ARBA00022475"/>
    </source>
</evidence>
<evidence type="ECO:0000256" key="1">
    <source>
        <dbReference type="ARBA" id="ARBA00004651"/>
    </source>
</evidence>
<comment type="caution">
    <text evidence="8">The sequence shown here is derived from an EMBL/GenBank/DDBJ whole genome shotgun (WGS) entry which is preliminary data.</text>
</comment>
<dbReference type="InterPro" id="IPR035681">
    <property type="entry name" value="ComA-like_MBL"/>
</dbReference>
<feature type="transmembrane region" description="Helical" evidence="6">
    <location>
        <begin position="455"/>
        <end position="472"/>
    </location>
</feature>
<dbReference type="CDD" id="cd07731">
    <property type="entry name" value="ComA-like_MBL-fold"/>
    <property type="match status" value="1"/>
</dbReference>
<dbReference type="PANTHER" id="PTHR30619">
    <property type="entry name" value="DNA INTERNALIZATION/COMPETENCE PROTEIN COMEC/REC2"/>
    <property type="match status" value="1"/>
</dbReference>
<keyword evidence="5 6" id="KW-0472">Membrane</keyword>
<proteinExistence type="predicted"/>
<feature type="transmembrane region" description="Helical" evidence="6">
    <location>
        <begin position="332"/>
        <end position="352"/>
    </location>
</feature>
<gene>
    <name evidence="8" type="ORF">ACFYKX_21880</name>
</gene>
<evidence type="ECO:0000256" key="4">
    <source>
        <dbReference type="ARBA" id="ARBA00022989"/>
    </source>
</evidence>
<dbReference type="InterPro" id="IPR036866">
    <property type="entry name" value="RibonucZ/Hydroxyglut_hydro"/>
</dbReference>
<reference evidence="8 9" key="1">
    <citation type="submission" date="2024-08" db="EMBL/GenBank/DDBJ databases">
        <title>Two novel Cytobacillus novel species.</title>
        <authorList>
            <person name="Liu G."/>
        </authorList>
    </citation>
    <scope>NUCLEOTIDE SEQUENCE [LARGE SCALE GENOMIC DNA]</scope>
    <source>
        <strain evidence="8 9">FJAT-54145</strain>
    </source>
</reference>
<sequence length="772" mass="87059">MRGKWFFIAVTGLLGILTSLRSNEVGLVLFLLFLLFQKIVRRTTKKEIFLFCLVFTLFCFRGEIEKSWGKSKITGHEEAFTIEIIEPIKMDGDRLTIRAKEIKIKEKLLTTYALKSEEEKNYLFNNLSVGAVCKVTGNLEEAGTPTNENAFNYRDYLRTQNIYWILELQKLKMDDCKKSINLISSLKKLREEGIKYIDNNFPAEMSPLASALVFGDRSLIEDDLLHAYQRLGIVHLLAISGLHVSMLVGTLFYLGLRVGITREKLMNGLLLFLPIYMVLTGASPSVNRACLMLLLFLLIKKFKPQQTAIGLDVISFVFVFYIFLTPKSIYNIGFQLSFTVTFALVLSSTIILKHYSSPVKLLIATSIVSQVSSTPILLYYFYEFSIVSLVTNVVFIPLFSNIILPAFLLVLIFYLIFGEALNPILLLLNAFIHFINAVTMKIAEFPLSTVTLGRPAPILMALYISSIPLFFMKWEKRQKSVARLLVVPVSLFLIQFSTTTYSPKGVITMIDVGQGDSILIKLPYNKGTYLIDTGGTLQFSQEKWKKKKDPFDIGKDVVVPFLKSKGITKLDKLILTHGDMDHMGGAPALLKAIKVKEIVLPDVQESSTLEKDIVDIAHQKNIPVKFVRNGDMWTAGDYVFHILSPVVSSDLERNDNSVALFVEMGGLKWLFTGDLEEEGEKRLILNYPNLVVDVLKVGHHGSKTSTSENLVQSYKPKVAMISAGKNNRFGHPHKEVLERLSKEKIIIYRTDESGAISYYFKGNSGTFLTINP</sequence>
<feature type="transmembrane region" description="Helical" evidence="6">
    <location>
        <begin position="233"/>
        <end position="255"/>
    </location>
</feature>
<dbReference type="InterPro" id="IPR025405">
    <property type="entry name" value="DUF4131"/>
</dbReference>
<dbReference type="PANTHER" id="PTHR30619:SF1">
    <property type="entry name" value="RECOMBINATION PROTEIN 2"/>
    <property type="match status" value="1"/>
</dbReference>
<dbReference type="Pfam" id="PF00753">
    <property type="entry name" value="Lactamase_B"/>
    <property type="match status" value="1"/>
</dbReference>
<comment type="subcellular location">
    <subcellularLocation>
        <location evidence="1">Cell membrane</location>
        <topology evidence="1">Multi-pass membrane protein</topology>
    </subcellularLocation>
</comment>
<accession>A0ABW6KK54</accession>
<dbReference type="InterPro" id="IPR004797">
    <property type="entry name" value="Competence_ComEC/Rec2"/>
</dbReference>
<dbReference type="Pfam" id="PF13567">
    <property type="entry name" value="DUF4131"/>
    <property type="match status" value="1"/>
</dbReference>
<dbReference type="Pfam" id="PF03772">
    <property type="entry name" value="Competence"/>
    <property type="match status" value="1"/>
</dbReference>
<evidence type="ECO:0000256" key="6">
    <source>
        <dbReference type="SAM" id="Phobius"/>
    </source>
</evidence>
<evidence type="ECO:0000313" key="9">
    <source>
        <dbReference type="Proteomes" id="UP001601059"/>
    </source>
</evidence>
<feature type="transmembrane region" description="Helical" evidence="6">
    <location>
        <begin position="309"/>
        <end position="326"/>
    </location>
</feature>
<dbReference type="InterPro" id="IPR052159">
    <property type="entry name" value="Competence_DNA_uptake"/>
</dbReference>
<feature type="transmembrane region" description="Helical" evidence="6">
    <location>
        <begin position="394"/>
        <end position="417"/>
    </location>
</feature>
<protein>
    <submittedName>
        <fullName evidence="8">DNA internalization-related competence protein ComEC/Rec2</fullName>
    </submittedName>
</protein>
<dbReference type="Proteomes" id="UP001601059">
    <property type="component" value="Unassembled WGS sequence"/>
</dbReference>
<keyword evidence="9" id="KW-1185">Reference proteome</keyword>
<dbReference type="SMART" id="SM00849">
    <property type="entry name" value="Lactamase_B"/>
    <property type="match status" value="1"/>
</dbReference>